<sequence length="237" mass="26641">MTPGVFILSFILYGIIAYTTKRMLYPFDKEQLPCPIADWQCGHEHTLIVSPDYWWAFRFKSRIKGRIPDDSIKEALKSYVETNNKFNLFSSIALAIFCLALYFYTPSSLLSQTLSAIAIIRLFSRSYEIAYAFGCDVFQKHESATGLEKGERIRLALFSYFEIFFYSAAAYTALPTIDSASEAVTLALNVGTLTNVGYAFGECRASFVTNIVFIQVFATLSLVVLSLAAYLSRNENA</sequence>
<reference evidence="2 3" key="1">
    <citation type="journal article" date="2019" name="Biochem. Eng. J.">
        <title>Metabolic engineering of the marine bacteria Neptunomonas concharum for the production of acetoin and meso-2,3-butanediol from acetate.</title>
        <authorList>
            <person name="Li W."/>
            <person name="Pu N."/>
            <person name="Liu C.-X."/>
            <person name="Yuan Q.-P."/>
            <person name="Li Z.-J."/>
        </authorList>
    </citation>
    <scope>NUCLEOTIDE SEQUENCE [LARGE SCALE GENOMIC DNA]</scope>
    <source>
        <strain evidence="2 3">JCM17730</strain>
    </source>
</reference>
<dbReference type="EMBL" id="CP043869">
    <property type="protein sequence ID" value="QEQ96279.1"/>
    <property type="molecule type" value="Genomic_DNA"/>
</dbReference>
<keyword evidence="3" id="KW-1185">Reference proteome</keyword>
<protein>
    <submittedName>
        <fullName evidence="2">Uncharacterized protein</fullName>
    </submittedName>
</protein>
<dbReference type="AlphaFoldDB" id="A0A5P1R9F0"/>
<keyword evidence="1" id="KW-0472">Membrane</keyword>
<organism evidence="2 3">
    <name type="scientific">Neptunomonas concharum</name>
    <dbReference type="NCBI Taxonomy" id="1031538"/>
    <lineage>
        <taxon>Bacteria</taxon>
        <taxon>Pseudomonadati</taxon>
        <taxon>Pseudomonadota</taxon>
        <taxon>Gammaproteobacteria</taxon>
        <taxon>Oceanospirillales</taxon>
        <taxon>Oceanospirillaceae</taxon>
        <taxon>Neptunomonas</taxon>
    </lineage>
</organism>
<keyword evidence="1" id="KW-0812">Transmembrane</keyword>
<feature type="transmembrane region" description="Helical" evidence="1">
    <location>
        <begin position="207"/>
        <end position="231"/>
    </location>
</feature>
<dbReference type="KEGG" id="ncu:F0U83_05915"/>
<proteinExistence type="predicted"/>
<evidence type="ECO:0000313" key="3">
    <source>
        <dbReference type="Proteomes" id="UP000324760"/>
    </source>
</evidence>
<feature type="transmembrane region" description="Helical" evidence="1">
    <location>
        <begin position="155"/>
        <end position="174"/>
    </location>
</feature>
<dbReference type="RefSeq" id="WP_138988659.1">
    <property type="nucleotide sequence ID" value="NZ_CP043869.1"/>
</dbReference>
<feature type="transmembrane region" description="Helical" evidence="1">
    <location>
        <begin position="86"/>
        <end position="104"/>
    </location>
</feature>
<accession>A0A5P1R9F0</accession>
<keyword evidence="1" id="KW-1133">Transmembrane helix</keyword>
<evidence type="ECO:0000313" key="2">
    <source>
        <dbReference type="EMBL" id="QEQ96279.1"/>
    </source>
</evidence>
<name>A0A5P1R9F0_9GAMM</name>
<evidence type="ECO:0000256" key="1">
    <source>
        <dbReference type="SAM" id="Phobius"/>
    </source>
</evidence>
<gene>
    <name evidence="2" type="ORF">F0U83_05915</name>
</gene>
<dbReference type="Proteomes" id="UP000324760">
    <property type="component" value="Chromosome"/>
</dbReference>